<evidence type="ECO:0000256" key="6">
    <source>
        <dbReference type="ARBA" id="ARBA00023136"/>
    </source>
</evidence>
<keyword evidence="4 7" id="KW-0812">Transmembrane</keyword>
<evidence type="ECO:0000313" key="9">
    <source>
        <dbReference type="Proteomes" id="UP000194841"/>
    </source>
</evidence>
<evidence type="ECO:0000256" key="5">
    <source>
        <dbReference type="ARBA" id="ARBA00022989"/>
    </source>
</evidence>
<dbReference type="Proteomes" id="UP000194841">
    <property type="component" value="Unassembled WGS sequence"/>
</dbReference>
<dbReference type="InterPro" id="IPR019305">
    <property type="entry name" value="Uncharacterised_Smp"/>
</dbReference>
<evidence type="ECO:0000256" key="4">
    <source>
        <dbReference type="ARBA" id="ARBA00022692"/>
    </source>
</evidence>
<comment type="subcellular location">
    <subcellularLocation>
        <location evidence="1">Cell membrane</location>
    </subcellularLocation>
</comment>
<feature type="transmembrane region" description="Helical" evidence="7">
    <location>
        <begin position="21"/>
        <end position="40"/>
    </location>
</feature>
<comment type="caution">
    <text evidence="8">The sequence shown here is derived from an EMBL/GenBank/DDBJ whole genome shotgun (WGS) entry which is preliminary data.</text>
</comment>
<evidence type="ECO:0000256" key="7">
    <source>
        <dbReference type="SAM" id="Phobius"/>
    </source>
</evidence>
<dbReference type="Pfam" id="PF10144">
    <property type="entry name" value="SMP_2"/>
    <property type="match status" value="1"/>
</dbReference>
<dbReference type="GO" id="GO:0005886">
    <property type="term" value="C:plasma membrane"/>
    <property type="evidence" value="ECO:0007669"/>
    <property type="project" value="UniProtKB-SubCell"/>
</dbReference>
<dbReference type="InterPro" id="IPR029151">
    <property type="entry name" value="Sensor-like_sf"/>
</dbReference>
<keyword evidence="9" id="KW-1185">Reference proteome</keyword>
<protein>
    <submittedName>
        <fullName evidence="8">Smp protein</fullName>
    </submittedName>
</protein>
<evidence type="ECO:0000313" key="8">
    <source>
        <dbReference type="EMBL" id="OUL59112.1"/>
    </source>
</evidence>
<name>A0A244CU08_PSEDV</name>
<comment type="similarity">
    <text evidence="2">Belongs to the Smp family.</text>
</comment>
<gene>
    <name evidence="8" type="ORF">B1199_02205</name>
</gene>
<organism evidence="8 9">
    <name type="scientific">Pseudoalteromonas ulvae</name>
    <dbReference type="NCBI Taxonomy" id="107327"/>
    <lineage>
        <taxon>Bacteria</taxon>
        <taxon>Pseudomonadati</taxon>
        <taxon>Pseudomonadota</taxon>
        <taxon>Gammaproteobacteria</taxon>
        <taxon>Alteromonadales</taxon>
        <taxon>Pseudoalteromonadaceae</taxon>
        <taxon>Pseudoalteromonas</taxon>
    </lineage>
</organism>
<evidence type="ECO:0000256" key="3">
    <source>
        <dbReference type="ARBA" id="ARBA00022475"/>
    </source>
</evidence>
<evidence type="ECO:0000256" key="1">
    <source>
        <dbReference type="ARBA" id="ARBA00004236"/>
    </source>
</evidence>
<dbReference type="EMBL" id="MWPV01000001">
    <property type="protein sequence ID" value="OUL59112.1"/>
    <property type="molecule type" value="Genomic_DNA"/>
</dbReference>
<accession>A0A244CU08</accession>
<evidence type="ECO:0000256" key="2">
    <source>
        <dbReference type="ARBA" id="ARBA00005362"/>
    </source>
</evidence>
<dbReference type="SUPFAM" id="SSF103190">
    <property type="entry name" value="Sensory domain-like"/>
    <property type="match status" value="1"/>
</dbReference>
<keyword evidence="5 7" id="KW-1133">Transmembrane helix</keyword>
<sequence>MKKTQLQNPAVASIYQRITRLSLALLCLFIFINIAFNTSFESHEILLKQSHTTARSLALQMSLTARDAIKEDDNTALQRIVDNVVKDPHVQSAAIFDQHGLLISKSANGYLYKEQLNQPKALPGISKLLTPVIEPITSKSGKRLGFVRLTYLSMAAMNEGHSYFHQLGRQIGLMLILCIVGTWLIARTIKRWQVMRYIRKISLVD</sequence>
<reference evidence="8 9" key="1">
    <citation type="submission" date="2017-02" db="EMBL/GenBank/DDBJ databases">
        <title>Pseudoalteromonas ulvae TC14 Genome.</title>
        <authorList>
            <person name="Molmeret M."/>
        </authorList>
    </citation>
    <scope>NUCLEOTIDE SEQUENCE [LARGE SCALE GENOMIC DNA]</scope>
    <source>
        <strain evidence="8">TC14</strain>
    </source>
</reference>
<proteinExistence type="inferred from homology"/>
<dbReference type="RefSeq" id="WP_086742507.1">
    <property type="nucleotide sequence ID" value="NZ_MWPV01000001.1"/>
</dbReference>
<keyword evidence="3" id="KW-1003">Cell membrane</keyword>
<dbReference type="OrthoDB" id="6313375at2"/>
<dbReference type="AlphaFoldDB" id="A0A244CU08"/>
<feature type="transmembrane region" description="Helical" evidence="7">
    <location>
        <begin position="167"/>
        <end position="186"/>
    </location>
</feature>
<keyword evidence="6 7" id="KW-0472">Membrane</keyword>